<dbReference type="InterPro" id="IPR057778">
    <property type="entry name" value="KH_Vigilin_N"/>
</dbReference>
<dbReference type="Pfam" id="PF00013">
    <property type="entry name" value="KH_1"/>
    <property type="match status" value="7"/>
</dbReference>
<dbReference type="GO" id="GO:0003729">
    <property type="term" value="F:mRNA binding"/>
    <property type="evidence" value="ECO:0007669"/>
    <property type="project" value="EnsemblFungi"/>
</dbReference>
<dbReference type="STRING" id="1071382.H2AMJ5"/>
<dbReference type="EMBL" id="HE650821">
    <property type="protein sequence ID" value="CCF55595.1"/>
    <property type="molecule type" value="Genomic_DNA"/>
</dbReference>
<dbReference type="AlphaFoldDB" id="H2AMJ5"/>
<dbReference type="GO" id="GO:0000750">
    <property type="term" value="P:pheromone-dependent signal transduction involved in conjugation with cellular fusion"/>
    <property type="evidence" value="ECO:0007669"/>
    <property type="project" value="EnsemblFungi"/>
</dbReference>
<dbReference type="SMART" id="SM00322">
    <property type="entry name" value="KH"/>
    <property type="match status" value="7"/>
</dbReference>
<dbReference type="GO" id="GO:0005789">
    <property type="term" value="C:endoplasmic reticulum membrane"/>
    <property type="evidence" value="ECO:0007669"/>
    <property type="project" value="EnsemblFungi"/>
</dbReference>
<dbReference type="OrthoDB" id="10027144at2759"/>
<dbReference type="Proteomes" id="UP000005220">
    <property type="component" value="Chromosome 1"/>
</dbReference>
<dbReference type="Pfam" id="PF22952">
    <property type="entry name" value="KH_11"/>
    <property type="match status" value="1"/>
</dbReference>
<dbReference type="Pfam" id="PF24668">
    <property type="entry name" value="KH_Vigilin"/>
    <property type="match status" value="1"/>
</dbReference>
<dbReference type="GO" id="GO:0043577">
    <property type="term" value="P:chemotropism"/>
    <property type="evidence" value="ECO:0007669"/>
    <property type="project" value="EnsemblFungi"/>
</dbReference>
<evidence type="ECO:0000313" key="7">
    <source>
        <dbReference type="Proteomes" id="UP000005220"/>
    </source>
</evidence>
<dbReference type="InterPro" id="IPR004088">
    <property type="entry name" value="KH_dom_type_1"/>
</dbReference>
<reference evidence="6 7" key="1">
    <citation type="journal article" date="2011" name="Proc. Natl. Acad. Sci. U.S.A.">
        <title>Evolutionary erosion of yeast sex chromosomes by mating-type switching accidents.</title>
        <authorList>
            <person name="Gordon J.L."/>
            <person name="Armisen D."/>
            <person name="Proux-Wera E."/>
            <person name="Oheigeartaigh S.S."/>
            <person name="Byrne K.P."/>
            <person name="Wolfe K.H."/>
        </authorList>
    </citation>
    <scope>NUCLEOTIDE SEQUENCE [LARGE SCALE GENOMIC DNA]</scope>
    <source>
        <strain evidence="7">ATCC 22294 / BCRC 22015 / CBS 2517 / CECT 1963 / NBRC 1671 / NRRL Y-8276</strain>
    </source>
</reference>
<evidence type="ECO:0000256" key="2">
    <source>
        <dbReference type="ARBA" id="ARBA00022884"/>
    </source>
</evidence>
<accession>H2AMJ5</accession>
<dbReference type="SUPFAM" id="SSF54791">
    <property type="entry name" value="Eukaryotic type KH-domain (KH-domain type I)"/>
    <property type="match status" value="6"/>
</dbReference>
<feature type="domain" description="K Homology" evidence="5">
    <location>
        <begin position="634"/>
        <end position="706"/>
    </location>
</feature>
<evidence type="ECO:0000256" key="3">
    <source>
        <dbReference type="PROSITE-ProRule" id="PRU00117"/>
    </source>
</evidence>
<proteinExistence type="predicted"/>
<dbReference type="CDD" id="cd22452">
    <property type="entry name" value="KH-I_ScSCP160_rpt7"/>
    <property type="match status" value="1"/>
</dbReference>
<dbReference type="GO" id="GO:0045141">
    <property type="term" value="P:meiotic telomere clustering"/>
    <property type="evidence" value="ECO:0007669"/>
    <property type="project" value="EnsemblFungi"/>
</dbReference>
<evidence type="ECO:0000256" key="4">
    <source>
        <dbReference type="SAM" id="MobiDB-lite"/>
    </source>
</evidence>
<keyword evidence="1" id="KW-0677">Repeat</keyword>
<dbReference type="InterPro" id="IPR054548">
    <property type="entry name" value="SCP160-like_KH"/>
</dbReference>
<dbReference type="GO" id="GO:0031509">
    <property type="term" value="P:subtelomeric heterochromatin formation"/>
    <property type="evidence" value="ECO:0007669"/>
    <property type="project" value="EnsemblFungi"/>
</dbReference>
<dbReference type="FunCoup" id="H2AMJ5">
    <property type="interactions" value="783"/>
</dbReference>
<feature type="compositionally biased region" description="Polar residues" evidence="4">
    <location>
        <begin position="1"/>
        <end position="48"/>
    </location>
</feature>
<dbReference type="GO" id="GO:0030466">
    <property type="term" value="P:silent mating-type cassette heterochromatin formation"/>
    <property type="evidence" value="ECO:0007669"/>
    <property type="project" value="EnsemblFungi"/>
</dbReference>
<dbReference type="RefSeq" id="XP_003954730.1">
    <property type="nucleotide sequence ID" value="XM_003954681.1"/>
</dbReference>
<gene>
    <name evidence="6" type="primary">KAFR0A01570</name>
    <name evidence="6" type="ORF">KAFR_0A01570</name>
</gene>
<organism evidence="6 7">
    <name type="scientific">Kazachstania africana (strain ATCC 22294 / BCRC 22015 / CBS 2517 / CECT 1963 / NBRC 1671 / NRRL Y-8276)</name>
    <name type="common">Yeast</name>
    <name type="synonym">Kluyveromyces africanus</name>
    <dbReference type="NCBI Taxonomy" id="1071382"/>
    <lineage>
        <taxon>Eukaryota</taxon>
        <taxon>Fungi</taxon>
        <taxon>Dikarya</taxon>
        <taxon>Ascomycota</taxon>
        <taxon>Saccharomycotina</taxon>
        <taxon>Saccharomycetes</taxon>
        <taxon>Saccharomycetales</taxon>
        <taxon>Saccharomycetaceae</taxon>
        <taxon>Kazachstania</taxon>
    </lineage>
</organism>
<dbReference type="GO" id="GO:0000781">
    <property type="term" value="C:chromosome, telomeric region"/>
    <property type="evidence" value="ECO:0007669"/>
    <property type="project" value="GOC"/>
</dbReference>
<dbReference type="PANTHER" id="PTHR10288">
    <property type="entry name" value="KH DOMAIN CONTAINING RNA BINDING PROTEIN"/>
    <property type="match status" value="1"/>
</dbReference>
<protein>
    <recommendedName>
        <fullName evidence="5">K Homology domain-containing protein</fullName>
    </recommendedName>
</protein>
<dbReference type="InterPro" id="IPR036612">
    <property type="entry name" value="KH_dom_type_1_sf"/>
</dbReference>
<feature type="domain" description="K Homology" evidence="5">
    <location>
        <begin position="178"/>
        <end position="256"/>
    </location>
</feature>
<dbReference type="Gene3D" id="3.30.1370.10">
    <property type="entry name" value="K Homology domain, type 1"/>
    <property type="match status" value="7"/>
</dbReference>
<keyword evidence="2 3" id="KW-0694">RNA-binding</keyword>
<name>H2AMJ5_KAZAF</name>
<feature type="domain" description="K Homology" evidence="5">
    <location>
        <begin position="710"/>
        <end position="775"/>
    </location>
</feature>
<dbReference type="GO" id="GO:0001965">
    <property type="term" value="F:G-protein alpha-subunit binding"/>
    <property type="evidence" value="ECO:0007669"/>
    <property type="project" value="EnsemblFungi"/>
</dbReference>
<dbReference type="HOGENOM" id="CLU_003293_1_0_1"/>
<feature type="domain" description="K Homology" evidence="5">
    <location>
        <begin position="1151"/>
        <end position="1221"/>
    </location>
</feature>
<dbReference type="InParanoid" id="H2AMJ5"/>
<feature type="domain" description="K Homology" evidence="5">
    <location>
        <begin position="780"/>
        <end position="855"/>
    </location>
</feature>
<dbReference type="PROSITE" id="PS50084">
    <property type="entry name" value="KH_TYPE_1"/>
    <property type="match status" value="7"/>
</dbReference>
<feature type="region of interest" description="Disordered" evidence="4">
    <location>
        <begin position="1"/>
        <end position="62"/>
    </location>
</feature>
<feature type="domain" description="K Homology" evidence="5">
    <location>
        <begin position="859"/>
        <end position="933"/>
    </location>
</feature>
<dbReference type="InterPro" id="IPR004087">
    <property type="entry name" value="KH_dom"/>
</dbReference>
<dbReference type="KEGG" id="kaf:KAFR_0A01570"/>
<dbReference type="GeneID" id="13882323"/>
<feature type="domain" description="K Homology" evidence="5">
    <location>
        <begin position="937"/>
        <end position="1004"/>
    </location>
</feature>
<evidence type="ECO:0000313" key="6">
    <source>
        <dbReference type="EMBL" id="CCF55595.1"/>
    </source>
</evidence>
<sequence>MSNALEESNTPATSVDTTIDSVPEATTPTTSQSVAPQDNESAADSTTVEEQKKTPLPSLKDLPSLVSKDAFTKTPVSWGPNMKPVAATLMSQTFTSSSSTPGPRRMRSTNIQESFTLDLQSQLSITKPELSRIVLSIKQSLDVSIESTLSKNSRTFLISGVADNVHSAKRELIKKLTKPINDRIQIPTRCKAAVIGSGGKTIREISNKFEVKVNVGKEEIEGSYDEDLDDTATDVSFFGDFESVNLAKAKIMQIVKEETKNATIKVSVTDSLLLPFVQINSIDSIPGTIKCQFFKDTGDIVISGLRDDAKQAKITIQKYLDALANTLTEQKVKIPTKFQFLIDANELKEKFNVTVTFPTAHKDDFVSFAGEEKKVKEAISFARASSKAYVVDSLDIARAHSKNIEHAKNLVLYFMKYNALKTVLDQSPEIQISLPSVEELVLAENDVNINISAKSEDVAKIKAARKDIIGVVNGITPEDTLTVTDLDYDLFHKNIKQILSGLNEKIAFIQLGDYIKGNDSVILMAITSDEDFKPTSEEIKETLQRANGLLNPLREKLNSMSTKVYDLDSAKQEELLSKSSVTLPLIMEDISNEDGNVQFKLHTPENDKLTVRGDEKAVKLVNKAINLIIESPSKKSKITVEVPSNTVSRLIGNKGSNLQNIKDKFDVNVDVPPQESNSKDKQVEITLTGLEYNLNHAKKFVLAEAKKWADIVTKQLVVPAKYYRNLMGPRGSYRTRLQEKYSVFINFPTNGDIVTVRGPSRGVKQAYEELNSLLDFEMENGHKATMQVPAEHVPRVIGKNGDIINDIRAEFGVEMDFLQKNDDEKVKETGLMDLEIVGSRQAIKEAQAKVQQIVSEASDYTNEVLTVDRKYHRTIVGPGGRTLREIISKAGGDEIRNKNVDIPNVNSESDVITVQGPKSFVSKVVKEINKIVEEGENSITRELDIPKERQGALVGPGGVVRRQLETEFNVVVQVPNKDKTGPVTLTGLPENIEKAENKIINEILKDNFDVELEVPAAAHEFVSERGALIQKLRIDESINIKHGNSTKRATKLNRAKLVIPLDRVYPATEEEKSEKVKVTIEELSESAKLEEGNIPWRLTYEPIDISYILADDEETEAKEPKKNTIDEAKKKQALETATKIIEDRVSKAPAAKFVGYVWVSDVKRFNKIIGPGGSNIKQIREATGALINVPRKSDAPNDVVYIRGTKEGVEKAAEMVVKSLKN</sequence>
<evidence type="ECO:0000256" key="1">
    <source>
        <dbReference type="ARBA" id="ARBA00022737"/>
    </source>
</evidence>
<keyword evidence="7" id="KW-1185">Reference proteome</keyword>
<evidence type="ECO:0000259" key="5">
    <source>
        <dbReference type="SMART" id="SM00322"/>
    </source>
</evidence>
<dbReference type="eggNOG" id="KOG2208">
    <property type="taxonomic scope" value="Eukaryota"/>
</dbReference>